<evidence type="ECO:0000259" key="1">
    <source>
        <dbReference type="Pfam" id="PF07179"/>
    </source>
</evidence>
<dbReference type="Pfam" id="PF07179">
    <property type="entry name" value="SseB"/>
    <property type="match status" value="1"/>
</dbReference>
<comment type="caution">
    <text evidence="2">The sequence shown here is derived from an EMBL/GenBank/DDBJ whole genome shotgun (WGS) entry which is preliminary data.</text>
</comment>
<proteinExistence type="predicted"/>
<dbReference type="EMBL" id="SLZY01000004">
    <property type="protein sequence ID" value="TCS72657.1"/>
    <property type="molecule type" value="Genomic_DNA"/>
</dbReference>
<feature type="domain" description="SseB protein N-terminal" evidence="1">
    <location>
        <begin position="11"/>
        <end position="129"/>
    </location>
</feature>
<sequence>MDIPLQPKNDLEYLLTELHAGEIDPETFAQRLLHLQVFMPVQDEKHAIAGFQRSTQAQPLVLEADDGSAVLVLFSAPERAKVFMSDFPGYSGGLLTEFSWVLRRMADNVGIALNPGMELGIDFDTDMIAMMLALLPEEGKA</sequence>
<dbReference type="AlphaFoldDB" id="A0A4R3JZ50"/>
<gene>
    <name evidence="2" type="ORF">EDC61_10468</name>
</gene>
<dbReference type="RefSeq" id="WP_126462743.1">
    <property type="nucleotide sequence ID" value="NZ_AP018721.1"/>
</dbReference>
<dbReference type="Proteomes" id="UP000295135">
    <property type="component" value="Unassembled WGS sequence"/>
</dbReference>
<dbReference type="InterPro" id="IPR009839">
    <property type="entry name" value="SseB_N"/>
</dbReference>
<accession>A0A4R3JZ50</accession>
<evidence type="ECO:0000313" key="2">
    <source>
        <dbReference type="EMBL" id="TCS72657.1"/>
    </source>
</evidence>
<protein>
    <submittedName>
        <fullName evidence="2">Type III secretion system (T3SS) SseB-like protein</fullName>
    </submittedName>
</protein>
<reference evidence="2 3" key="1">
    <citation type="submission" date="2019-03" db="EMBL/GenBank/DDBJ databases">
        <title>Genomic Encyclopedia of Type Strains, Phase IV (KMG-IV): sequencing the most valuable type-strain genomes for metagenomic binning, comparative biology and taxonomic classification.</title>
        <authorList>
            <person name="Goeker M."/>
        </authorList>
    </citation>
    <scope>NUCLEOTIDE SEQUENCE [LARGE SCALE GENOMIC DNA]</scope>
    <source>
        <strain evidence="2 3">DSM 103923</strain>
    </source>
</reference>
<evidence type="ECO:0000313" key="3">
    <source>
        <dbReference type="Proteomes" id="UP000295135"/>
    </source>
</evidence>
<dbReference type="OrthoDB" id="8561064at2"/>
<keyword evidence="3" id="KW-1185">Reference proteome</keyword>
<name>A0A4R3JZ50_9PROT</name>
<organism evidence="2 3">
    <name type="scientific">Sulfuritortus calidifontis</name>
    <dbReference type="NCBI Taxonomy" id="1914471"/>
    <lineage>
        <taxon>Bacteria</taxon>
        <taxon>Pseudomonadati</taxon>
        <taxon>Pseudomonadota</taxon>
        <taxon>Betaproteobacteria</taxon>
        <taxon>Nitrosomonadales</taxon>
        <taxon>Thiobacillaceae</taxon>
        <taxon>Sulfuritortus</taxon>
    </lineage>
</organism>